<dbReference type="RefSeq" id="WP_201813908.1">
    <property type="nucleotide sequence ID" value="NZ_JAERRH010000001.1"/>
</dbReference>
<dbReference type="PANTHER" id="PTHR31013:SF2">
    <property type="entry name" value="THAUMATIN-LIKE PROTEIN"/>
    <property type="match status" value="1"/>
</dbReference>
<dbReference type="InterPro" id="IPR001938">
    <property type="entry name" value="Thaumatin"/>
</dbReference>
<sequence>MTFVNRSGKKLWIGGTVNKDELDGDSKNLKSLPVLKPGQSATVTIPEVKAPHHWRGKFFARQGCSGKPGSTFHCAIGDCGVFAQRCKTGEQPVSLAEFNFDKKETKAPWYDVSYVNAFSLPITIAPKGAEKVTKNGSCSQQGCRKNLLRCCPKGDRQHNSAGKTVLCVNPNRDATSAYSDAVKKHCPKAYAWSKQDQETGNRTMRQCAKCKGFVVTFW</sequence>
<accession>A0ABS1NTN1</accession>
<evidence type="ECO:0000313" key="2">
    <source>
        <dbReference type="Proteomes" id="UP000621386"/>
    </source>
</evidence>
<dbReference type="SMART" id="SM00205">
    <property type="entry name" value="THN"/>
    <property type="match status" value="1"/>
</dbReference>
<dbReference type="Pfam" id="PF00314">
    <property type="entry name" value="Thaumatin"/>
    <property type="match status" value="1"/>
</dbReference>
<protein>
    <submittedName>
        <fullName evidence="1">Thaumatin family protein</fullName>
    </submittedName>
</protein>
<dbReference type="Proteomes" id="UP000621386">
    <property type="component" value="Unassembled WGS sequence"/>
</dbReference>
<comment type="caution">
    <text evidence="1">The sequence shown here is derived from an EMBL/GenBank/DDBJ whole genome shotgun (WGS) entry which is preliminary data.</text>
</comment>
<organism evidence="1 2">
    <name type="scientific">Streptomyces musisoli</name>
    <dbReference type="NCBI Taxonomy" id="2802280"/>
    <lineage>
        <taxon>Bacteria</taxon>
        <taxon>Bacillati</taxon>
        <taxon>Actinomycetota</taxon>
        <taxon>Actinomycetes</taxon>
        <taxon>Kitasatosporales</taxon>
        <taxon>Streptomycetaceae</taxon>
        <taxon>Streptomyces</taxon>
    </lineage>
</organism>
<gene>
    <name evidence="1" type="ORF">JK361_02385</name>
</gene>
<dbReference type="PROSITE" id="PS51367">
    <property type="entry name" value="THAUMATIN_2"/>
    <property type="match status" value="1"/>
</dbReference>
<reference evidence="1 2" key="1">
    <citation type="submission" date="2021-01" db="EMBL/GenBank/DDBJ databases">
        <title>WGS of actinomycetes isolated from Thailand.</title>
        <authorList>
            <person name="Thawai C."/>
        </authorList>
    </citation>
    <scope>NUCLEOTIDE SEQUENCE [LARGE SCALE GENOMIC DNA]</scope>
    <source>
        <strain evidence="1 2">CH5-8</strain>
    </source>
</reference>
<evidence type="ECO:0000313" key="1">
    <source>
        <dbReference type="EMBL" id="MBL1103463.1"/>
    </source>
</evidence>
<keyword evidence="2" id="KW-1185">Reference proteome</keyword>
<dbReference type="SUPFAM" id="SSF49870">
    <property type="entry name" value="Osmotin, thaumatin-like protein"/>
    <property type="match status" value="1"/>
</dbReference>
<dbReference type="PIRSF" id="PIRSF002703">
    <property type="entry name" value="Thaumatin"/>
    <property type="match status" value="1"/>
</dbReference>
<dbReference type="InterPro" id="IPR037176">
    <property type="entry name" value="Osmotin/thaumatin-like_sf"/>
</dbReference>
<dbReference type="PANTHER" id="PTHR31013">
    <property type="entry name" value="THAUMATIN FAMILY PROTEIN-RELATED"/>
    <property type="match status" value="1"/>
</dbReference>
<dbReference type="Gene3D" id="2.60.110.10">
    <property type="entry name" value="Thaumatin"/>
    <property type="match status" value="1"/>
</dbReference>
<name>A0ABS1NTN1_9ACTN</name>
<proteinExistence type="predicted"/>
<dbReference type="EMBL" id="JAERRH010000001">
    <property type="protein sequence ID" value="MBL1103463.1"/>
    <property type="molecule type" value="Genomic_DNA"/>
</dbReference>